<evidence type="ECO:0000313" key="2">
    <source>
        <dbReference type="EMBL" id="CAK5280073.1"/>
    </source>
</evidence>
<proteinExistence type="predicted"/>
<feature type="region of interest" description="Disordered" evidence="1">
    <location>
        <begin position="1"/>
        <end position="52"/>
    </location>
</feature>
<comment type="caution">
    <text evidence="2">The sequence shown here is derived from an EMBL/GenBank/DDBJ whole genome shotgun (WGS) entry which is preliminary data.</text>
</comment>
<gene>
    <name evidence="2" type="ORF">MYCIT1_LOCUS30501</name>
</gene>
<evidence type="ECO:0000313" key="3">
    <source>
        <dbReference type="Proteomes" id="UP001295794"/>
    </source>
</evidence>
<accession>A0AAD2Q609</accession>
<reference evidence="2" key="1">
    <citation type="submission" date="2023-11" db="EMBL/GenBank/DDBJ databases">
        <authorList>
            <person name="De Vega J J."/>
            <person name="De Vega J J."/>
        </authorList>
    </citation>
    <scope>NUCLEOTIDE SEQUENCE</scope>
</reference>
<sequence>MNGSAHHQVKSVNGKGEHDYSPMMARRTTPRMHHRIRMDSYQGTDSKRHPRCLDRTGDTQITRLTLQSDALPTELSGDIFSLHALG</sequence>
<dbReference type="EMBL" id="CAVNYO010000440">
    <property type="protein sequence ID" value="CAK5280073.1"/>
    <property type="molecule type" value="Genomic_DNA"/>
</dbReference>
<name>A0AAD2Q609_9AGAR</name>
<evidence type="ECO:0000256" key="1">
    <source>
        <dbReference type="SAM" id="MobiDB-lite"/>
    </source>
</evidence>
<organism evidence="2 3">
    <name type="scientific">Mycena citricolor</name>
    <dbReference type="NCBI Taxonomy" id="2018698"/>
    <lineage>
        <taxon>Eukaryota</taxon>
        <taxon>Fungi</taxon>
        <taxon>Dikarya</taxon>
        <taxon>Basidiomycota</taxon>
        <taxon>Agaricomycotina</taxon>
        <taxon>Agaricomycetes</taxon>
        <taxon>Agaricomycetidae</taxon>
        <taxon>Agaricales</taxon>
        <taxon>Marasmiineae</taxon>
        <taxon>Mycenaceae</taxon>
        <taxon>Mycena</taxon>
    </lineage>
</organism>
<keyword evidence="3" id="KW-1185">Reference proteome</keyword>
<dbReference type="AlphaFoldDB" id="A0AAD2Q609"/>
<protein>
    <submittedName>
        <fullName evidence="2">Uncharacterized protein</fullName>
    </submittedName>
</protein>
<dbReference type="Proteomes" id="UP001295794">
    <property type="component" value="Unassembled WGS sequence"/>
</dbReference>